<organism evidence="1 2">
    <name type="scientific">Dactylosporangium cerinum</name>
    <dbReference type="NCBI Taxonomy" id="1434730"/>
    <lineage>
        <taxon>Bacteria</taxon>
        <taxon>Bacillati</taxon>
        <taxon>Actinomycetota</taxon>
        <taxon>Actinomycetes</taxon>
        <taxon>Micromonosporales</taxon>
        <taxon>Micromonosporaceae</taxon>
        <taxon>Dactylosporangium</taxon>
    </lineage>
</organism>
<dbReference type="EMBL" id="JBHSIU010000071">
    <property type="protein sequence ID" value="MFC5005397.1"/>
    <property type="molecule type" value="Genomic_DNA"/>
</dbReference>
<sequence length="129" mass="14816">MLGVAALDWSSGLRRRTSSLPVAVMPSSIQMENRSADLGPHLPRCTRLRRSYWHRSILFRHWWWTMVDMEPMREAPTLVELLEFAEGLRPEQARGLLARVHSVPVAPEPDVDDAARPPLRYTSWAQFVA</sequence>
<evidence type="ECO:0000313" key="1">
    <source>
        <dbReference type="EMBL" id="MFC5005397.1"/>
    </source>
</evidence>
<proteinExistence type="predicted"/>
<gene>
    <name evidence="1" type="ORF">ACFPIJ_47145</name>
</gene>
<name>A0ABV9W9H9_9ACTN</name>
<evidence type="ECO:0000313" key="2">
    <source>
        <dbReference type="Proteomes" id="UP001595912"/>
    </source>
</evidence>
<protein>
    <submittedName>
        <fullName evidence="1">Uncharacterized protein</fullName>
    </submittedName>
</protein>
<accession>A0ABV9W9H9</accession>
<dbReference type="Proteomes" id="UP001595912">
    <property type="component" value="Unassembled WGS sequence"/>
</dbReference>
<keyword evidence="2" id="KW-1185">Reference proteome</keyword>
<comment type="caution">
    <text evidence="1">The sequence shown here is derived from an EMBL/GenBank/DDBJ whole genome shotgun (WGS) entry which is preliminary data.</text>
</comment>
<reference evidence="2" key="1">
    <citation type="journal article" date="2019" name="Int. J. Syst. Evol. Microbiol.">
        <title>The Global Catalogue of Microorganisms (GCM) 10K type strain sequencing project: providing services to taxonomists for standard genome sequencing and annotation.</title>
        <authorList>
            <consortium name="The Broad Institute Genomics Platform"/>
            <consortium name="The Broad Institute Genome Sequencing Center for Infectious Disease"/>
            <person name="Wu L."/>
            <person name="Ma J."/>
        </authorList>
    </citation>
    <scope>NUCLEOTIDE SEQUENCE [LARGE SCALE GENOMIC DNA]</scope>
    <source>
        <strain evidence="2">CGMCC 4.7152</strain>
    </source>
</reference>